<sequence>MAHFRQAVVLGAAALTALAVAAPPASAATTTIRKGSAAAAPYSGNVRASLLGTASVTTSLGSGTCNSSTMSGSIQSNGSALNITAASFTNVPGPACPGGGGTVTVTTLNLPWTGGSVVYDSAHTANRDAAVTIAGFKVKAVASILGGITCYFGGNLTANGYNPDNPNRPNTSVAAAEVGVNGATVSKQSGSNFLCPATATVTATYQLQGETTAGNYNQQLYVTP</sequence>
<evidence type="ECO:0000313" key="2">
    <source>
        <dbReference type="EMBL" id="MQY02706.1"/>
    </source>
</evidence>
<keyword evidence="1" id="KW-0732">Signal</keyword>
<keyword evidence="3" id="KW-1185">Reference proteome</keyword>
<reference evidence="2 3" key="1">
    <citation type="submission" date="2019-10" db="EMBL/GenBank/DDBJ databases">
        <title>Actinomadura rubteroloni sp. nov. and Actinomadura macrotermitis sp. nov., isolated from the gut of fungus growing-termite Macrotermes natalensis.</title>
        <authorList>
            <person name="Benndorf R."/>
            <person name="Martin K."/>
            <person name="Kuefner M."/>
            <person name="De Beer W."/>
            <person name="Kaster A.-K."/>
            <person name="Vollmers J."/>
            <person name="Poulsen M."/>
            <person name="Beemelmanns C."/>
        </authorList>
    </citation>
    <scope>NUCLEOTIDE SEQUENCE [LARGE SCALE GENOMIC DNA]</scope>
    <source>
        <strain evidence="2 3">RB68</strain>
    </source>
</reference>
<proteinExistence type="predicted"/>
<dbReference type="RefSeq" id="WP_153530823.1">
    <property type="nucleotide sequence ID" value="NZ_WEGH01000001.1"/>
</dbReference>
<organism evidence="2 3">
    <name type="scientific">Actinomadura macrotermitis</name>
    <dbReference type="NCBI Taxonomy" id="2585200"/>
    <lineage>
        <taxon>Bacteria</taxon>
        <taxon>Bacillati</taxon>
        <taxon>Actinomycetota</taxon>
        <taxon>Actinomycetes</taxon>
        <taxon>Streptosporangiales</taxon>
        <taxon>Thermomonosporaceae</taxon>
        <taxon>Actinomadura</taxon>
    </lineage>
</organism>
<protein>
    <submittedName>
        <fullName evidence="2">Uncharacterized protein</fullName>
    </submittedName>
</protein>
<dbReference type="OrthoDB" id="3474403at2"/>
<feature type="signal peptide" evidence="1">
    <location>
        <begin position="1"/>
        <end position="27"/>
    </location>
</feature>
<dbReference type="AlphaFoldDB" id="A0A7K0BNR6"/>
<accession>A0A7K0BNR6</accession>
<comment type="caution">
    <text evidence="2">The sequence shown here is derived from an EMBL/GenBank/DDBJ whole genome shotgun (WGS) entry which is preliminary data.</text>
</comment>
<evidence type="ECO:0000313" key="3">
    <source>
        <dbReference type="Proteomes" id="UP000487268"/>
    </source>
</evidence>
<evidence type="ECO:0000256" key="1">
    <source>
        <dbReference type="SAM" id="SignalP"/>
    </source>
</evidence>
<feature type="chain" id="PRO_5029787285" evidence="1">
    <location>
        <begin position="28"/>
        <end position="224"/>
    </location>
</feature>
<dbReference type="Proteomes" id="UP000487268">
    <property type="component" value="Unassembled WGS sequence"/>
</dbReference>
<dbReference type="EMBL" id="WEGH01000001">
    <property type="protein sequence ID" value="MQY02706.1"/>
    <property type="molecule type" value="Genomic_DNA"/>
</dbReference>
<name>A0A7K0BNR6_9ACTN</name>
<gene>
    <name evidence="2" type="ORF">ACRB68_07400</name>
</gene>